<dbReference type="Proteomes" id="UP000289738">
    <property type="component" value="Chromosome A08"/>
</dbReference>
<sequence length="108" mass="11596">MMNMTLRCESSASSPPTPPSPLPISFGPGNLRYSFSASSTPSPPFSPPSSIHTSAENLPLLCKASVFSLDYQHPQVLESRSTCFKDLAFTYCTIVVPDDRCCGSSVDC</sequence>
<feature type="region of interest" description="Disordered" evidence="1">
    <location>
        <begin position="1"/>
        <end position="26"/>
    </location>
</feature>
<comment type="caution">
    <text evidence="2">The sequence shown here is derived from an EMBL/GenBank/DDBJ whole genome shotgun (WGS) entry which is preliminary data.</text>
</comment>
<keyword evidence="3" id="KW-1185">Reference proteome</keyword>
<evidence type="ECO:0000313" key="2">
    <source>
        <dbReference type="EMBL" id="RYR41537.1"/>
    </source>
</evidence>
<reference evidence="2 3" key="1">
    <citation type="submission" date="2019-01" db="EMBL/GenBank/DDBJ databases">
        <title>Sequencing of cultivated peanut Arachis hypogaea provides insights into genome evolution and oil improvement.</title>
        <authorList>
            <person name="Chen X."/>
        </authorList>
    </citation>
    <scope>NUCLEOTIDE SEQUENCE [LARGE SCALE GENOMIC DNA]</scope>
    <source>
        <strain evidence="3">cv. Fuhuasheng</strain>
        <tissue evidence="2">Leaves</tissue>
    </source>
</reference>
<organism evidence="2 3">
    <name type="scientific">Arachis hypogaea</name>
    <name type="common">Peanut</name>
    <dbReference type="NCBI Taxonomy" id="3818"/>
    <lineage>
        <taxon>Eukaryota</taxon>
        <taxon>Viridiplantae</taxon>
        <taxon>Streptophyta</taxon>
        <taxon>Embryophyta</taxon>
        <taxon>Tracheophyta</taxon>
        <taxon>Spermatophyta</taxon>
        <taxon>Magnoliopsida</taxon>
        <taxon>eudicotyledons</taxon>
        <taxon>Gunneridae</taxon>
        <taxon>Pentapetalae</taxon>
        <taxon>rosids</taxon>
        <taxon>fabids</taxon>
        <taxon>Fabales</taxon>
        <taxon>Fabaceae</taxon>
        <taxon>Papilionoideae</taxon>
        <taxon>50 kb inversion clade</taxon>
        <taxon>dalbergioids sensu lato</taxon>
        <taxon>Dalbergieae</taxon>
        <taxon>Pterocarpus clade</taxon>
        <taxon>Arachis</taxon>
    </lineage>
</organism>
<gene>
    <name evidence="2" type="ORF">Ahy_A08g037933</name>
</gene>
<protein>
    <submittedName>
        <fullName evidence="2">Uncharacterized protein</fullName>
    </submittedName>
</protein>
<proteinExistence type="predicted"/>
<evidence type="ECO:0000313" key="3">
    <source>
        <dbReference type="Proteomes" id="UP000289738"/>
    </source>
</evidence>
<dbReference type="AlphaFoldDB" id="A0A445BS75"/>
<accession>A0A445BS75</accession>
<evidence type="ECO:0000256" key="1">
    <source>
        <dbReference type="SAM" id="MobiDB-lite"/>
    </source>
</evidence>
<name>A0A445BS75_ARAHY</name>
<dbReference type="EMBL" id="SDMP01000008">
    <property type="protein sequence ID" value="RYR41537.1"/>
    <property type="molecule type" value="Genomic_DNA"/>
</dbReference>